<evidence type="ECO:0000256" key="3">
    <source>
        <dbReference type="ARBA" id="ARBA00022989"/>
    </source>
</evidence>
<feature type="region of interest" description="Disordered" evidence="5">
    <location>
        <begin position="371"/>
        <end position="394"/>
    </location>
</feature>
<evidence type="ECO:0000256" key="2">
    <source>
        <dbReference type="ARBA" id="ARBA00022692"/>
    </source>
</evidence>
<comment type="subcellular location">
    <subcellularLocation>
        <location evidence="1">Membrane</location>
        <topology evidence="1">Multi-pass membrane protein</topology>
    </subcellularLocation>
</comment>
<evidence type="ECO:0000256" key="4">
    <source>
        <dbReference type="ARBA" id="ARBA00023136"/>
    </source>
</evidence>
<dbReference type="GO" id="GO:0016020">
    <property type="term" value="C:membrane"/>
    <property type="evidence" value="ECO:0007669"/>
    <property type="project" value="UniProtKB-SubCell"/>
</dbReference>
<evidence type="ECO:0008006" key="9">
    <source>
        <dbReference type="Google" id="ProtNLM"/>
    </source>
</evidence>
<dbReference type="InterPro" id="IPR019537">
    <property type="entry name" value="TMEM65"/>
</dbReference>
<evidence type="ECO:0000313" key="8">
    <source>
        <dbReference type="Proteomes" id="UP000271974"/>
    </source>
</evidence>
<dbReference type="GO" id="GO:0005739">
    <property type="term" value="C:mitochondrion"/>
    <property type="evidence" value="ECO:0007669"/>
    <property type="project" value="TreeGrafter"/>
</dbReference>
<keyword evidence="3 6" id="KW-1133">Transmembrane helix</keyword>
<keyword evidence="8" id="KW-1185">Reference proteome</keyword>
<dbReference type="Pfam" id="PF10507">
    <property type="entry name" value="TMEM65"/>
    <property type="match status" value="1"/>
</dbReference>
<dbReference type="Proteomes" id="UP000271974">
    <property type="component" value="Unassembled WGS sequence"/>
</dbReference>
<dbReference type="STRING" id="188477.A0A433T8A8"/>
<organism evidence="7 8">
    <name type="scientific">Elysia chlorotica</name>
    <name type="common">Eastern emerald elysia</name>
    <name type="synonym">Sea slug</name>
    <dbReference type="NCBI Taxonomy" id="188477"/>
    <lineage>
        <taxon>Eukaryota</taxon>
        <taxon>Metazoa</taxon>
        <taxon>Spiralia</taxon>
        <taxon>Lophotrochozoa</taxon>
        <taxon>Mollusca</taxon>
        <taxon>Gastropoda</taxon>
        <taxon>Heterobranchia</taxon>
        <taxon>Euthyneura</taxon>
        <taxon>Panpulmonata</taxon>
        <taxon>Sacoglossa</taxon>
        <taxon>Placobranchoidea</taxon>
        <taxon>Plakobranchidae</taxon>
        <taxon>Elysia</taxon>
    </lineage>
</organism>
<dbReference type="PANTHER" id="PTHR21706:SF15">
    <property type="entry name" value="TRANSMEMBRANE PROTEIN 65"/>
    <property type="match status" value="1"/>
</dbReference>
<protein>
    <recommendedName>
        <fullName evidence="9">Transmembrane protein 65</fullName>
    </recommendedName>
</protein>
<reference evidence="7 8" key="1">
    <citation type="submission" date="2019-01" db="EMBL/GenBank/DDBJ databases">
        <title>A draft genome assembly of the solar-powered sea slug Elysia chlorotica.</title>
        <authorList>
            <person name="Cai H."/>
            <person name="Li Q."/>
            <person name="Fang X."/>
            <person name="Li J."/>
            <person name="Curtis N.E."/>
            <person name="Altenburger A."/>
            <person name="Shibata T."/>
            <person name="Feng M."/>
            <person name="Maeda T."/>
            <person name="Schwartz J.A."/>
            <person name="Shigenobu S."/>
            <person name="Lundholm N."/>
            <person name="Nishiyama T."/>
            <person name="Yang H."/>
            <person name="Hasebe M."/>
            <person name="Li S."/>
            <person name="Pierce S.K."/>
            <person name="Wang J."/>
        </authorList>
    </citation>
    <scope>NUCLEOTIDE SEQUENCE [LARGE SCALE GENOMIC DNA]</scope>
    <source>
        <strain evidence="7">EC2010</strain>
        <tissue evidence="7">Whole organism of an adult</tissue>
    </source>
</reference>
<dbReference type="OrthoDB" id="430821at2759"/>
<evidence type="ECO:0000256" key="5">
    <source>
        <dbReference type="SAM" id="MobiDB-lite"/>
    </source>
</evidence>
<proteinExistence type="predicted"/>
<evidence type="ECO:0000256" key="6">
    <source>
        <dbReference type="SAM" id="Phobius"/>
    </source>
</evidence>
<comment type="caution">
    <text evidence="7">The sequence shown here is derived from an EMBL/GenBank/DDBJ whole genome shotgun (WGS) entry which is preliminary data.</text>
</comment>
<keyword evidence="2 6" id="KW-0812">Transmembrane</keyword>
<sequence length="394" mass="43292">MGLHRHLSKTVLTLCKFAENLKPKVPTQARSAVAAIQSQGLATAFNQNTQNKYGAQVVTKPSLLHHASQSTSIQSQNPLSKTYVQSVRLSQFVFKYTEQLSCSSRPNDTSSQNNRSLSFSGQSEKEAKLCIAYLTPSLPAQAKNCKTSVFQPVTLTPFRSGCGTPIITHRAMFQHSPHLASVCRLKHTKPQVPPTKIAKVYDYEGAITDEQAAHEFVFALKTSERQHLYTELAKYQSLDPNGSQTSPPTRKQLQQVVLHQTFPFLGFGFLDNFLMIVAGEYIDVTLGAAFGISTMAAAALGNLISDVGGLGSAHYVETVAARVGVRNPHLSPEQVEMRRTKWASNLGKFIGVTIGCLLGMFPLLFFPKKNSEAKEDEEKAQTTCVKEEKVTEKN</sequence>
<evidence type="ECO:0000313" key="7">
    <source>
        <dbReference type="EMBL" id="RUS77766.1"/>
    </source>
</evidence>
<evidence type="ECO:0000256" key="1">
    <source>
        <dbReference type="ARBA" id="ARBA00004141"/>
    </source>
</evidence>
<dbReference type="PANTHER" id="PTHR21706">
    <property type="entry name" value="TRANSMEMBRANE PROTEIN 65"/>
    <property type="match status" value="1"/>
</dbReference>
<name>A0A433T8A8_ELYCH</name>
<keyword evidence="4 6" id="KW-0472">Membrane</keyword>
<accession>A0A433T8A8</accession>
<dbReference type="AlphaFoldDB" id="A0A433T8A8"/>
<dbReference type="EMBL" id="RQTK01000554">
    <property type="protein sequence ID" value="RUS77766.1"/>
    <property type="molecule type" value="Genomic_DNA"/>
</dbReference>
<gene>
    <name evidence="7" type="ORF">EGW08_014471</name>
</gene>
<feature type="transmembrane region" description="Helical" evidence="6">
    <location>
        <begin position="346"/>
        <end position="366"/>
    </location>
</feature>